<reference evidence="1 2" key="1">
    <citation type="submission" date="2013-09" db="EMBL/GenBank/DDBJ databases">
        <title>Corchorus capsularis genome sequencing.</title>
        <authorList>
            <person name="Alam M."/>
            <person name="Haque M.S."/>
            <person name="Islam M.S."/>
            <person name="Emdad E.M."/>
            <person name="Islam M.M."/>
            <person name="Ahmed B."/>
            <person name="Halim A."/>
            <person name="Hossen Q.M.M."/>
            <person name="Hossain M.Z."/>
            <person name="Ahmed R."/>
            <person name="Khan M.M."/>
            <person name="Islam R."/>
            <person name="Rashid M.M."/>
            <person name="Khan S.A."/>
            <person name="Rahman M.S."/>
            <person name="Alam M."/>
        </authorList>
    </citation>
    <scope>NUCLEOTIDE SEQUENCE [LARGE SCALE GENOMIC DNA]</scope>
    <source>
        <strain evidence="2">cv. CVL-1</strain>
        <tissue evidence="1">Whole seedling</tissue>
    </source>
</reference>
<protein>
    <submittedName>
        <fullName evidence="1">Uncharacterized protein</fullName>
    </submittedName>
</protein>
<keyword evidence="2" id="KW-1185">Reference proteome</keyword>
<name>A0A1R3K0A9_COCAP</name>
<dbReference type="Proteomes" id="UP000188268">
    <property type="component" value="Unassembled WGS sequence"/>
</dbReference>
<accession>A0A1R3K0A9</accession>
<sequence>MGDNVRLRIDTYGRDRRSSSGGTRCVKGLTRIVAVKRKEICKSKWLIYSLGARLTPELT</sequence>
<gene>
    <name evidence="1" type="ORF">CCACVL1_03353</name>
</gene>
<evidence type="ECO:0000313" key="1">
    <source>
        <dbReference type="EMBL" id="OMP00418.1"/>
    </source>
</evidence>
<dbReference type="AlphaFoldDB" id="A0A1R3K0A9"/>
<proteinExistence type="predicted"/>
<evidence type="ECO:0000313" key="2">
    <source>
        <dbReference type="Proteomes" id="UP000188268"/>
    </source>
</evidence>
<dbReference type="Gramene" id="OMP00418">
    <property type="protein sequence ID" value="OMP00418"/>
    <property type="gene ID" value="CCACVL1_03353"/>
</dbReference>
<dbReference type="EMBL" id="AWWV01006656">
    <property type="protein sequence ID" value="OMP00418.1"/>
    <property type="molecule type" value="Genomic_DNA"/>
</dbReference>
<organism evidence="1 2">
    <name type="scientific">Corchorus capsularis</name>
    <name type="common">Jute</name>
    <dbReference type="NCBI Taxonomy" id="210143"/>
    <lineage>
        <taxon>Eukaryota</taxon>
        <taxon>Viridiplantae</taxon>
        <taxon>Streptophyta</taxon>
        <taxon>Embryophyta</taxon>
        <taxon>Tracheophyta</taxon>
        <taxon>Spermatophyta</taxon>
        <taxon>Magnoliopsida</taxon>
        <taxon>eudicotyledons</taxon>
        <taxon>Gunneridae</taxon>
        <taxon>Pentapetalae</taxon>
        <taxon>rosids</taxon>
        <taxon>malvids</taxon>
        <taxon>Malvales</taxon>
        <taxon>Malvaceae</taxon>
        <taxon>Grewioideae</taxon>
        <taxon>Apeibeae</taxon>
        <taxon>Corchorus</taxon>
    </lineage>
</organism>
<comment type="caution">
    <text evidence="1">The sequence shown here is derived from an EMBL/GenBank/DDBJ whole genome shotgun (WGS) entry which is preliminary data.</text>
</comment>